<keyword evidence="2" id="KW-0560">Oxidoreductase</keyword>
<evidence type="ECO:0000313" key="4">
    <source>
        <dbReference type="Proteomes" id="UP001596087"/>
    </source>
</evidence>
<dbReference type="PANTHER" id="PTHR46696:SF1">
    <property type="entry name" value="CYTOCHROME P450 YJIB-RELATED"/>
    <property type="match status" value="1"/>
</dbReference>
<accession>A0ABW0BD59</accession>
<reference evidence="4" key="1">
    <citation type="journal article" date="2019" name="Int. J. Syst. Evol. Microbiol.">
        <title>The Global Catalogue of Microorganisms (GCM) 10K type strain sequencing project: providing services to taxonomists for standard genome sequencing and annotation.</title>
        <authorList>
            <consortium name="The Broad Institute Genomics Platform"/>
            <consortium name="The Broad Institute Genome Sequencing Center for Infectious Disease"/>
            <person name="Wu L."/>
            <person name="Ma J."/>
        </authorList>
    </citation>
    <scope>NUCLEOTIDE SEQUENCE [LARGE SCALE GENOMIC DNA]</scope>
    <source>
        <strain evidence="4">DFY41</strain>
    </source>
</reference>
<dbReference type="RefSeq" id="WP_378585595.1">
    <property type="nucleotide sequence ID" value="NZ_JBHSKD010000002.1"/>
</dbReference>
<organism evidence="3 4">
    <name type="scientific">Nocardioides taihuensis</name>
    <dbReference type="NCBI Taxonomy" id="1835606"/>
    <lineage>
        <taxon>Bacteria</taxon>
        <taxon>Bacillati</taxon>
        <taxon>Actinomycetota</taxon>
        <taxon>Actinomycetes</taxon>
        <taxon>Propionibacteriales</taxon>
        <taxon>Nocardioidaceae</taxon>
        <taxon>Nocardioides</taxon>
    </lineage>
</organism>
<dbReference type="PANTHER" id="PTHR46696">
    <property type="entry name" value="P450, PUTATIVE (EUROFUNG)-RELATED"/>
    <property type="match status" value="1"/>
</dbReference>
<dbReference type="Proteomes" id="UP001596087">
    <property type="component" value="Unassembled WGS sequence"/>
</dbReference>
<dbReference type="InterPro" id="IPR001128">
    <property type="entry name" value="Cyt_P450"/>
</dbReference>
<proteinExistence type="inferred from homology"/>
<keyword evidence="2" id="KW-0503">Monooxygenase</keyword>
<evidence type="ECO:0000313" key="3">
    <source>
        <dbReference type="EMBL" id="MFC5175204.1"/>
    </source>
</evidence>
<dbReference type="InterPro" id="IPR036396">
    <property type="entry name" value="Cyt_P450_sf"/>
</dbReference>
<dbReference type="EMBL" id="JBHSKD010000002">
    <property type="protein sequence ID" value="MFC5175204.1"/>
    <property type="molecule type" value="Genomic_DNA"/>
</dbReference>
<dbReference type="InterPro" id="IPR017972">
    <property type="entry name" value="Cyt_P450_CS"/>
</dbReference>
<dbReference type="Gene3D" id="1.10.630.10">
    <property type="entry name" value="Cytochrome P450"/>
    <property type="match status" value="1"/>
</dbReference>
<evidence type="ECO:0000256" key="2">
    <source>
        <dbReference type="RuleBase" id="RU000461"/>
    </source>
</evidence>
<keyword evidence="2" id="KW-0349">Heme</keyword>
<name>A0ABW0BD59_9ACTN</name>
<protein>
    <submittedName>
        <fullName evidence="3">Cytochrome P450</fullName>
    </submittedName>
</protein>
<comment type="caution">
    <text evidence="3">The sequence shown here is derived from an EMBL/GenBank/DDBJ whole genome shotgun (WGS) entry which is preliminary data.</text>
</comment>
<dbReference type="PROSITE" id="PS00086">
    <property type="entry name" value="CYTOCHROME_P450"/>
    <property type="match status" value="1"/>
</dbReference>
<keyword evidence="2" id="KW-0408">Iron</keyword>
<keyword evidence="2" id="KW-0479">Metal-binding</keyword>
<comment type="similarity">
    <text evidence="1 2">Belongs to the cytochrome P450 family.</text>
</comment>
<dbReference type="Pfam" id="PF00067">
    <property type="entry name" value="p450"/>
    <property type="match status" value="1"/>
</dbReference>
<keyword evidence="4" id="KW-1185">Reference proteome</keyword>
<dbReference type="CDD" id="cd11029">
    <property type="entry name" value="CYP107-like"/>
    <property type="match status" value="1"/>
</dbReference>
<sequence>MTTTCPHALDESLTRWGDYDRDDPFPLFAQVRSAGPVHEVTLADGHRAFLVVGYAAAREALNHPDLSKDMHAALARDGAVVAEGLPGPDFARHMLSVDQPDHTRLRGLAARAFTRTRLRALEPRIEELVTELLDDLAASDGVVDLVAGFAGPLPFAVIGELLGIERDDQRRLAAWFATLLAPYDGDEPPAASVAASDAIVGFLTDLVDLRWAEPTEDLVGDLVTACREGDLTRQELLSTLFQLVVAGHDTTTSLIGNGVVALLTHPDQHAALVADLDLVPQAVEEFLRWDAPVPHSTFRYAARDLTIAGTAIPEGVQVLVSLAAAGRDPERTPGAEAFDLQRGGATHLAFGHGIHHCLGARLARLEARIAFTELLRRYPAMRLAVPPEELSWGHGDGLVLRGLSSLPVLLTGPGPQETRP</sequence>
<dbReference type="InterPro" id="IPR002397">
    <property type="entry name" value="Cyt_P450_B"/>
</dbReference>
<dbReference type="SUPFAM" id="SSF48264">
    <property type="entry name" value="Cytochrome P450"/>
    <property type="match status" value="1"/>
</dbReference>
<evidence type="ECO:0000256" key="1">
    <source>
        <dbReference type="ARBA" id="ARBA00010617"/>
    </source>
</evidence>
<gene>
    <name evidence="3" type="ORF">ACFPGP_00890</name>
</gene>
<dbReference type="PRINTS" id="PR00359">
    <property type="entry name" value="BP450"/>
</dbReference>